<dbReference type="EMBL" id="JAASQV010000002">
    <property type="protein sequence ID" value="NIJ65343.1"/>
    <property type="molecule type" value="Genomic_DNA"/>
</dbReference>
<reference evidence="1 2" key="1">
    <citation type="submission" date="2020-03" db="EMBL/GenBank/DDBJ databases">
        <title>Genomic Encyclopedia of Type Strains, Phase IV (KMG-IV): sequencing the most valuable type-strain genomes for metagenomic binning, comparative biology and taxonomic classification.</title>
        <authorList>
            <person name="Goeker M."/>
        </authorList>
    </citation>
    <scope>NUCLEOTIDE SEQUENCE [LARGE SCALE GENOMIC DNA]</scope>
    <source>
        <strain evidence="1 2">DSM 4733</strain>
    </source>
</reference>
<organism evidence="1 2">
    <name type="scientific">Sphingomonas leidyi</name>
    <dbReference type="NCBI Taxonomy" id="68569"/>
    <lineage>
        <taxon>Bacteria</taxon>
        <taxon>Pseudomonadati</taxon>
        <taxon>Pseudomonadota</taxon>
        <taxon>Alphaproteobacteria</taxon>
        <taxon>Sphingomonadales</taxon>
        <taxon>Sphingomonadaceae</taxon>
        <taxon>Sphingomonas</taxon>
    </lineage>
</organism>
<comment type="caution">
    <text evidence="1">The sequence shown here is derived from an EMBL/GenBank/DDBJ whole genome shotgun (WGS) entry which is preliminary data.</text>
</comment>
<name>A0A7X5UZY8_9SPHN</name>
<gene>
    <name evidence="1" type="ORF">FHR20_002305</name>
</gene>
<sequence>MKDERSIRLAWRIADALLVRDRSSSKVLLDFQPAHDEHLGLSLRWPEARHRVLTFLQGQAMRKWIGLSLEVEVPDGDLRLGEVIERCACALVLPASRPLTPRLVLSALPISAQERLRWTKDGRLLQAGAVTIRRAHSISVATYAVETISELAEDPSIIALWREQDALRLHATG</sequence>
<evidence type="ECO:0000313" key="2">
    <source>
        <dbReference type="Proteomes" id="UP000564677"/>
    </source>
</evidence>
<evidence type="ECO:0000313" key="1">
    <source>
        <dbReference type="EMBL" id="NIJ65343.1"/>
    </source>
</evidence>
<dbReference type="AlphaFoldDB" id="A0A7X5UZY8"/>
<dbReference type="Proteomes" id="UP000564677">
    <property type="component" value="Unassembled WGS sequence"/>
</dbReference>
<proteinExistence type="predicted"/>
<dbReference type="RefSeq" id="WP_167299755.1">
    <property type="nucleotide sequence ID" value="NZ_JAASQV010000002.1"/>
</dbReference>
<accession>A0A7X5UZY8</accession>
<protein>
    <submittedName>
        <fullName evidence="1">Uncharacterized protein</fullName>
    </submittedName>
</protein>
<keyword evidence="2" id="KW-1185">Reference proteome</keyword>